<dbReference type="Pfam" id="PF13563">
    <property type="entry name" value="2_5_RNA_ligase2"/>
    <property type="match status" value="1"/>
</dbReference>
<protein>
    <submittedName>
        <fullName evidence="1">2'-5' RNA ligase family protein</fullName>
    </submittedName>
</protein>
<reference evidence="1 2" key="1">
    <citation type="submission" date="2024-03" db="EMBL/GenBank/DDBJ databases">
        <title>Rhodococcus navarretei sp. nov. and Pseudarthrobacter quantumdoti sp. nov., two new species with the ability to biosynthesize Quantum Dots isolated from soil samples at Union Glacier, Antarctica.</title>
        <authorList>
            <person name="Vargas M."/>
        </authorList>
    </citation>
    <scope>NUCLEOTIDE SEQUENCE [LARGE SCALE GENOMIC DNA]</scope>
    <source>
        <strain evidence="1 2">RC-2-3</strain>
    </source>
</reference>
<gene>
    <name evidence="1" type="ORF">WHH00_17535</name>
</gene>
<dbReference type="Proteomes" id="UP001623384">
    <property type="component" value="Chromosome"/>
</dbReference>
<keyword evidence="1" id="KW-0436">Ligase</keyword>
<accession>A0ABZ2RIB6</accession>
<name>A0ABZ2RIB6_9MICC</name>
<dbReference type="EMBL" id="CP148033">
    <property type="protein sequence ID" value="WXK95238.1"/>
    <property type="molecule type" value="Genomic_DNA"/>
</dbReference>
<dbReference type="GO" id="GO:0016874">
    <property type="term" value="F:ligase activity"/>
    <property type="evidence" value="ECO:0007669"/>
    <property type="project" value="UniProtKB-KW"/>
</dbReference>
<dbReference type="SUPFAM" id="SSF55144">
    <property type="entry name" value="LigT-like"/>
    <property type="match status" value="1"/>
</dbReference>
<evidence type="ECO:0000313" key="2">
    <source>
        <dbReference type="Proteomes" id="UP001623384"/>
    </source>
</evidence>
<keyword evidence="2" id="KW-1185">Reference proteome</keyword>
<dbReference type="InterPro" id="IPR009097">
    <property type="entry name" value="Cyclic_Pdiesterase"/>
</dbReference>
<sequence>MRNLIFVAFVEPVAEGSVFLRTEWPLHITLVRFDVGTADSADVSVRLAGLAGPHAAAALGANLQVGEDAGFGRNGSVPVSLVQPQPDLQALHEQLATVVESSGGRILTPAHTGSGYRPHISHQHGRRLRPGETLVLDRIALVDMAPDGDHTVRRILRLWALPENRGS</sequence>
<organism evidence="1 2">
    <name type="scientific">Pseudarthrobacter quantipunctorum</name>
    <dbReference type="NCBI Taxonomy" id="3128980"/>
    <lineage>
        <taxon>Bacteria</taxon>
        <taxon>Bacillati</taxon>
        <taxon>Actinomycetota</taxon>
        <taxon>Actinomycetes</taxon>
        <taxon>Micrococcales</taxon>
        <taxon>Micrococcaceae</taxon>
        <taxon>Pseudarthrobacter</taxon>
    </lineage>
</organism>
<evidence type="ECO:0000313" key="1">
    <source>
        <dbReference type="EMBL" id="WXK95238.1"/>
    </source>
</evidence>
<dbReference type="Gene3D" id="3.90.1140.10">
    <property type="entry name" value="Cyclic phosphodiesterase"/>
    <property type="match status" value="1"/>
</dbReference>
<proteinExistence type="predicted"/>